<dbReference type="CDD" id="cd07809">
    <property type="entry name" value="ASKHA_NBD_FGGY_BaXK-like"/>
    <property type="match status" value="1"/>
</dbReference>
<evidence type="ECO:0000313" key="7">
    <source>
        <dbReference type="Proteomes" id="UP000190890"/>
    </source>
</evidence>
<dbReference type="InterPro" id="IPR050406">
    <property type="entry name" value="FGGY_Carb_Kinase"/>
</dbReference>
<dbReference type="Proteomes" id="UP000190890">
    <property type="component" value="Unassembled WGS sequence"/>
</dbReference>
<evidence type="ECO:0000259" key="5">
    <source>
        <dbReference type="Pfam" id="PF02782"/>
    </source>
</evidence>
<evidence type="ECO:0000259" key="4">
    <source>
        <dbReference type="Pfam" id="PF00370"/>
    </source>
</evidence>
<organism evidence="6 7">
    <name type="scientific">Clostridium puniceum</name>
    <dbReference type="NCBI Taxonomy" id="29367"/>
    <lineage>
        <taxon>Bacteria</taxon>
        <taxon>Bacillati</taxon>
        <taxon>Bacillota</taxon>
        <taxon>Clostridia</taxon>
        <taxon>Eubacteriales</taxon>
        <taxon>Clostridiaceae</taxon>
        <taxon>Clostridium</taxon>
    </lineage>
</organism>
<dbReference type="AlphaFoldDB" id="A0A1S8TXQ5"/>
<accession>A0A1S8TXQ5</accession>
<dbReference type="InterPro" id="IPR043129">
    <property type="entry name" value="ATPase_NBD"/>
</dbReference>
<comment type="caution">
    <text evidence="6">The sequence shown here is derived from an EMBL/GenBank/DDBJ whole genome shotgun (WGS) entry which is preliminary data.</text>
</comment>
<feature type="domain" description="Carbohydrate kinase FGGY N-terminal" evidence="4">
    <location>
        <begin position="18"/>
        <end position="244"/>
    </location>
</feature>
<dbReference type="PANTHER" id="PTHR43095:SF5">
    <property type="entry name" value="XYLULOSE KINASE"/>
    <property type="match status" value="1"/>
</dbReference>
<evidence type="ECO:0000256" key="1">
    <source>
        <dbReference type="ARBA" id="ARBA00009156"/>
    </source>
</evidence>
<dbReference type="PANTHER" id="PTHR43095">
    <property type="entry name" value="SUGAR KINASE"/>
    <property type="match status" value="1"/>
</dbReference>
<evidence type="ECO:0000313" key="6">
    <source>
        <dbReference type="EMBL" id="OOM82536.1"/>
    </source>
</evidence>
<protein>
    <submittedName>
        <fullName evidence="6">L-fuculokinase</fullName>
        <ecNumber evidence="6">2.7.1.51</ecNumber>
    </submittedName>
</protein>
<dbReference type="EMBL" id="LZZM01000007">
    <property type="protein sequence ID" value="OOM82536.1"/>
    <property type="molecule type" value="Genomic_DNA"/>
</dbReference>
<dbReference type="EC" id="2.7.1.51" evidence="6"/>
<gene>
    <name evidence="6" type="primary">fucK</name>
    <name evidence="6" type="ORF">CLPUN_00870</name>
</gene>
<dbReference type="STRING" id="29367.CLPUN_00870"/>
<name>A0A1S8TXQ5_9CLOT</name>
<dbReference type="SUPFAM" id="SSF53067">
    <property type="entry name" value="Actin-like ATPase domain"/>
    <property type="match status" value="2"/>
</dbReference>
<dbReference type="InterPro" id="IPR018484">
    <property type="entry name" value="FGGY_N"/>
</dbReference>
<reference evidence="6 7" key="1">
    <citation type="submission" date="2016-05" db="EMBL/GenBank/DDBJ databases">
        <title>Microbial solvent formation.</title>
        <authorList>
            <person name="Poehlein A."/>
            <person name="Montoya Solano J.D."/>
            <person name="Flitsch S."/>
            <person name="Krabben P."/>
            <person name="Duerre P."/>
            <person name="Daniel R."/>
        </authorList>
    </citation>
    <scope>NUCLEOTIDE SEQUENCE [LARGE SCALE GENOMIC DNA]</scope>
    <source>
        <strain evidence="6 7">DSM 2619</strain>
    </source>
</reference>
<keyword evidence="7" id="KW-1185">Reference proteome</keyword>
<keyword evidence="3 6" id="KW-0418">Kinase</keyword>
<proteinExistence type="inferred from homology"/>
<dbReference type="Pfam" id="PF00370">
    <property type="entry name" value="FGGY_N"/>
    <property type="match status" value="1"/>
</dbReference>
<comment type="similarity">
    <text evidence="1">Belongs to the FGGY kinase family.</text>
</comment>
<evidence type="ECO:0000256" key="3">
    <source>
        <dbReference type="ARBA" id="ARBA00022777"/>
    </source>
</evidence>
<dbReference type="InterPro" id="IPR018485">
    <property type="entry name" value="FGGY_C"/>
</dbReference>
<dbReference type="GO" id="GO:0008737">
    <property type="term" value="F:L-fuculokinase activity"/>
    <property type="evidence" value="ECO:0007669"/>
    <property type="project" value="UniProtKB-EC"/>
</dbReference>
<sequence length="535" mass="58854">MGLEMNDVKNAIINGKTVLGIELGSTRIKAVLIGEDNAPIASGSHDWENRYINNIWTYSLEDIWTGVQDSYQKMTEDVKEQYGVTIQTIGAIGFSAMMHGYMAFNKEGELLVPFRTWRNTITEEASEELTKLFSYNIPQRWSIAHLYQSILNKEEHVADISLQTTLAGYIHWKLTGQNVLGVGEASGMFPIDIDTKSYNAHMIQQFNEAIASQNFSWKLEEILPKVLVAGEDAGVLTKEGAKLLDVTGQLRPGIPLCPPEGDAGTGMVATNSIAKRTGNVSAGTSVFAMIVLEKELSKVYKEIDLVTTPTGNLVAMVHCNNCTSDLNAWVGLFKEFAEAMGVEVDMNKLFATLYNKALEGDSDCGGLLSYNYFSGEHITNFEEGRPLFVRSPESNFNLANFMRVNLFTSLGALKTGLDILLKQEGVQLDEILGHGGLFKTKDVGQKIMAAAMDAPVSVMETAGEGGAWGIAILASYMLNKEDNETLDDYLTQKVFAEKIGTKIDPDPRDVDGFNEFIKRYTKGLAIERAAVDNLK</sequence>
<feature type="domain" description="Carbohydrate kinase FGGY C-terminal" evidence="5">
    <location>
        <begin position="279"/>
        <end position="477"/>
    </location>
</feature>
<dbReference type="Pfam" id="PF02782">
    <property type="entry name" value="FGGY_C"/>
    <property type="match status" value="1"/>
</dbReference>
<dbReference type="RefSeq" id="WP_077845420.1">
    <property type="nucleotide sequence ID" value="NZ_LZZM01000007.1"/>
</dbReference>
<dbReference type="Gene3D" id="3.30.420.40">
    <property type="match status" value="2"/>
</dbReference>
<dbReference type="OrthoDB" id="9760563at2"/>
<evidence type="ECO:0000256" key="2">
    <source>
        <dbReference type="ARBA" id="ARBA00022679"/>
    </source>
</evidence>
<keyword evidence="2 6" id="KW-0808">Transferase</keyword>